<evidence type="ECO:0000313" key="9">
    <source>
        <dbReference type="EMBL" id="RKP04540.1"/>
    </source>
</evidence>
<evidence type="ECO:0000256" key="4">
    <source>
        <dbReference type="ARBA" id="ARBA00022989"/>
    </source>
</evidence>
<dbReference type="EMBL" id="KZ993645">
    <property type="protein sequence ID" value="RKP04540.1"/>
    <property type="molecule type" value="Genomic_DNA"/>
</dbReference>
<evidence type="ECO:0000313" key="10">
    <source>
        <dbReference type="Proteomes" id="UP000271241"/>
    </source>
</evidence>
<feature type="region of interest" description="Disordered" evidence="7">
    <location>
        <begin position="258"/>
        <end position="284"/>
    </location>
</feature>
<feature type="coiled-coil region" evidence="6">
    <location>
        <begin position="54"/>
        <end position="85"/>
    </location>
</feature>
<gene>
    <name evidence="9" type="ORF">THASP1DRAFT_33681</name>
</gene>
<sequence length="284" mass="33017">MKYAKQLALRTIPAWCLDYIDYKALKKYIREHHEEYIDKDNDPDVLDTTTERFETMITNEIEKVNQRYERQEKESTLTLDRLDSEWRVDMAPEDQEKWRQEFSKLLQSLEYLAEFVHANVTGFQKILKKFDKQFPGARVTASMWPRVVATTFARSEKDENLLIRARQVWRRRVPLTPSTHETSRPVSETALTTASELNLEVFPPGQISRLWVALAQDGLGEPIKVPVIVAKASARIAHSAQMEYQLTHTRKCRLGRTAWPNTRHYGGASRQRAERHSIDSSSVS</sequence>
<dbReference type="CDD" id="cd14447">
    <property type="entry name" value="SPX"/>
    <property type="match status" value="1"/>
</dbReference>
<dbReference type="PROSITE" id="PS51382">
    <property type="entry name" value="SPX"/>
    <property type="match status" value="1"/>
</dbReference>
<keyword evidence="3" id="KW-0812">Transmembrane</keyword>
<reference evidence="10" key="1">
    <citation type="journal article" date="2018" name="Nat. Microbiol.">
        <title>Leveraging single-cell genomics to expand the fungal tree of life.</title>
        <authorList>
            <person name="Ahrendt S.R."/>
            <person name="Quandt C.A."/>
            <person name="Ciobanu D."/>
            <person name="Clum A."/>
            <person name="Salamov A."/>
            <person name="Andreopoulos B."/>
            <person name="Cheng J.F."/>
            <person name="Woyke T."/>
            <person name="Pelin A."/>
            <person name="Henrissat B."/>
            <person name="Reynolds N.K."/>
            <person name="Benny G.L."/>
            <person name="Smith M.E."/>
            <person name="James T.Y."/>
            <person name="Grigoriev I.V."/>
        </authorList>
    </citation>
    <scope>NUCLEOTIDE SEQUENCE [LARGE SCALE GENOMIC DNA]</scope>
    <source>
        <strain evidence="10">RSA 1356</strain>
    </source>
</reference>
<evidence type="ECO:0000256" key="7">
    <source>
        <dbReference type="SAM" id="MobiDB-lite"/>
    </source>
</evidence>
<dbReference type="GO" id="GO:0005774">
    <property type="term" value="C:vacuolar membrane"/>
    <property type="evidence" value="ECO:0007669"/>
    <property type="project" value="UniProtKB-SubCell"/>
</dbReference>
<comment type="subcellular location">
    <subcellularLocation>
        <location evidence="1">Vacuole membrane</location>
        <topology evidence="1">Multi-pass membrane protein</topology>
    </subcellularLocation>
</comment>
<evidence type="ECO:0000256" key="6">
    <source>
        <dbReference type="SAM" id="Coils"/>
    </source>
</evidence>
<dbReference type="OrthoDB" id="5588846at2759"/>
<evidence type="ECO:0000256" key="2">
    <source>
        <dbReference type="ARBA" id="ARBA00022554"/>
    </source>
</evidence>
<feature type="domain" description="SPX" evidence="8">
    <location>
        <begin position="1"/>
        <end position="144"/>
    </location>
</feature>
<dbReference type="Pfam" id="PF03105">
    <property type="entry name" value="SPX"/>
    <property type="match status" value="1"/>
</dbReference>
<proteinExistence type="predicted"/>
<dbReference type="AlphaFoldDB" id="A0A4P9XH82"/>
<dbReference type="PANTHER" id="PTHR46140">
    <property type="entry name" value="VACUOLAR TRANSPORTER CHAPERONE 1-RELATED"/>
    <property type="match status" value="1"/>
</dbReference>
<dbReference type="GO" id="GO:0006799">
    <property type="term" value="P:polyphosphate biosynthetic process"/>
    <property type="evidence" value="ECO:0007669"/>
    <property type="project" value="UniProtKB-ARBA"/>
</dbReference>
<dbReference type="Proteomes" id="UP000271241">
    <property type="component" value="Unassembled WGS sequence"/>
</dbReference>
<evidence type="ECO:0000256" key="3">
    <source>
        <dbReference type="ARBA" id="ARBA00022692"/>
    </source>
</evidence>
<dbReference type="STRING" id="78915.A0A4P9XH82"/>
<dbReference type="InterPro" id="IPR004331">
    <property type="entry name" value="SPX_dom"/>
</dbReference>
<evidence type="ECO:0000256" key="5">
    <source>
        <dbReference type="ARBA" id="ARBA00023136"/>
    </source>
</evidence>
<keyword evidence="4" id="KW-1133">Transmembrane helix</keyword>
<name>A0A4P9XH82_9FUNG</name>
<dbReference type="PANTHER" id="PTHR46140:SF1">
    <property type="entry name" value="VACUOLAR TRANSPORTER CHAPERONE COMPLEX SUBUNIT 4-RELATED"/>
    <property type="match status" value="1"/>
</dbReference>
<evidence type="ECO:0000256" key="1">
    <source>
        <dbReference type="ARBA" id="ARBA00004128"/>
    </source>
</evidence>
<dbReference type="InterPro" id="IPR051572">
    <property type="entry name" value="VTC_Complex_Subunit"/>
</dbReference>
<evidence type="ECO:0000259" key="8">
    <source>
        <dbReference type="PROSITE" id="PS51382"/>
    </source>
</evidence>
<accession>A0A4P9XH82</accession>
<keyword evidence="5" id="KW-0472">Membrane</keyword>
<protein>
    <recommendedName>
        <fullName evidence="8">SPX domain-containing protein</fullName>
    </recommendedName>
</protein>
<keyword evidence="10" id="KW-1185">Reference proteome</keyword>
<keyword evidence="6" id="KW-0175">Coiled coil</keyword>
<organism evidence="9 10">
    <name type="scientific">Thamnocephalis sphaerospora</name>
    <dbReference type="NCBI Taxonomy" id="78915"/>
    <lineage>
        <taxon>Eukaryota</taxon>
        <taxon>Fungi</taxon>
        <taxon>Fungi incertae sedis</taxon>
        <taxon>Zoopagomycota</taxon>
        <taxon>Zoopagomycotina</taxon>
        <taxon>Zoopagomycetes</taxon>
        <taxon>Zoopagales</taxon>
        <taxon>Sigmoideomycetaceae</taxon>
        <taxon>Thamnocephalis</taxon>
    </lineage>
</organism>
<keyword evidence="2" id="KW-0926">Vacuole</keyword>